<dbReference type="GO" id="GO:0004316">
    <property type="term" value="F:3-oxoacyl-[acyl-carrier-protein] reductase (NADPH) activity"/>
    <property type="evidence" value="ECO:0007669"/>
    <property type="project" value="UniProtKB-EC"/>
</dbReference>
<dbReference type="PRINTS" id="PR00080">
    <property type="entry name" value="SDRFAMILY"/>
</dbReference>
<dbReference type="Proteomes" id="UP000031843">
    <property type="component" value="Chromosome secondary"/>
</dbReference>
<dbReference type="GO" id="GO:0048038">
    <property type="term" value="F:quinone binding"/>
    <property type="evidence" value="ECO:0007669"/>
    <property type="project" value="TreeGrafter"/>
</dbReference>
<sequence length="262" mass="27446">MASTSAAFGLSGKVGVITGATGAFGRAAARSLADAGARLVIAGANAQALRELEMQLNADGIRVKAKACRPDTEANARNLIDEAVAQFGAIDFVVVGSGTNDPAPIQDMTTEQWEHVMAANVRGSWLVCKAFATHCIETAQRGRVVLLSSTRGKLGLAAGYSAYCPSKAAIDGLTRTLACELGRYGINVNAIAPTVFRSELTAWMFADDDRGRAAREGMLARIPLGRLGEPEDLVGALQFLLSRASEFCTGQTLYIDGGYTAG</sequence>
<dbReference type="EMBL" id="CP010537">
    <property type="protein sequence ID" value="AJG24264.1"/>
    <property type="molecule type" value="Genomic_DNA"/>
</dbReference>
<dbReference type="AlphaFoldDB" id="A0A0C4YQH2"/>
<dbReference type="OrthoDB" id="6823797at2"/>
<keyword evidence="2 4" id="KW-0560">Oxidoreductase</keyword>
<dbReference type="GO" id="GO:0006633">
    <property type="term" value="P:fatty acid biosynthetic process"/>
    <property type="evidence" value="ECO:0007669"/>
    <property type="project" value="TreeGrafter"/>
</dbReference>
<feature type="domain" description="Ketoreductase" evidence="3">
    <location>
        <begin position="13"/>
        <end position="194"/>
    </location>
</feature>
<dbReference type="PANTHER" id="PTHR42760:SF133">
    <property type="entry name" value="3-OXOACYL-[ACYL-CARRIER-PROTEIN] REDUCTASE"/>
    <property type="match status" value="1"/>
</dbReference>
<dbReference type="Gene3D" id="3.40.50.720">
    <property type="entry name" value="NAD(P)-binding Rossmann-like Domain"/>
    <property type="match status" value="1"/>
</dbReference>
<evidence type="ECO:0000259" key="3">
    <source>
        <dbReference type="SMART" id="SM00822"/>
    </source>
</evidence>
<evidence type="ECO:0000313" key="5">
    <source>
        <dbReference type="Proteomes" id="UP000031843"/>
    </source>
</evidence>
<keyword evidence="5" id="KW-1185">Reference proteome</keyword>
<evidence type="ECO:0000256" key="2">
    <source>
        <dbReference type="ARBA" id="ARBA00023002"/>
    </source>
</evidence>
<accession>A0A0C4YQH2</accession>
<dbReference type="RefSeq" id="WP_043356334.1">
    <property type="nucleotide sequence ID" value="NZ_CP010537.1"/>
</dbReference>
<dbReference type="EC" id="1.1.1.100" evidence="4"/>
<dbReference type="CDD" id="cd05233">
    <property type="entry name" value="SDR_c"/>
    <property type="match status" value="1"/>
</dbReference>
<name>A0A0C4YQH2_9BURK</name>
<dbReference type="Pfam" id="PF13561">
    <property type="entry name" value="adh_short_C2"/>
    <property type="match status" value="1"/>
</dbReference>
<proteinExistence type="inferred from homology"/>
<dbReference type="InterPro" id="IPR002347">
    <property type="entry name" value="SDR_fam"/>
</dbReference>
<dbReference type="SMART" id="SM00822">
    <property type="entry name" value="PKS_KR"/>
    <property type="match status" value="1"/>
</dbReference>
<gene>
    <name evidence="4" type="ORF">RR42_s2682</name>
</gene>
<dbReference type="SUPFAM" id="SSF51735">
    <property type="entry name" value="NAD(P)-binding Rossmann-fold domains"/>
    <property type="match status" value="1"/>
</dbReference>
<dbReference type="InterPro" id="IPR057326">
    <property type="entry name" value="KR_dom"/>
</dbReference>
<dbReference type="InterPro" id="IPR036291">
    <property type="entry name" value="NAD(P)-bd_dom_sf"/>
</dbReference>
<dbReference type="STRING" id="68895.RR42_s2682"/>
<dbReference type="PANTHER" id="PTHR42760">
    <property type="entry name" value="SHORT-CHAIN DEHYDROGENASES/REDUCTASES FAMILY MEMBER"/>
    <property type="match status" value="1"/>
</dbReference>
<organism evidence="4 5">
    <name type="scientific">Cupriavidus basilensis</name>
    <dbReference type="NCBI Taxonomy" id="68895"/>
    <lineage>
        <taxon>Bacteria</taxon>
        <taxon>Pseudomonadati</taxon>
        <taxon>Pseudomonadota</taxon>
        <taxon>Betaproteobacteria</taxon>
        <taxon>Burkholderiales</taxon>
        <taxon>Burkholderiaceae</taxon>
        <taxon>Cupriavidus</taxon>
    </lineage>
</organism>
<evidence type="ECO:0000313" key="4">
    <source>
        <dbReference type="EMBL" id="AJG24264.1"/>
    </source>
</evidence>
<dbReference type="KEGG" id="cbw:RR42_s2682"/>
<evidence type="ECO:0000256" key="1">
    <source>
        <dbReference type="ARBA" id="ARBA00006484"/>
    </source>
</evidence>
<protein>
    <submittedName>
        <fullName evidence="4">3-oxoacyl-[acyl-carrier protein] reductase</fullName>
        <ecNumber evidence="4">1.1.1.100</ecNumber>
    </submittedName>
</protein>
<reference evidence="4 5" key="1">
    <citation type="journal article" date="2015" name="Genome Announc.">
        <title>Complete Genome Sequence of Cupriavidus basilensis 4G11, Isolated from the Oak Ridge Field Research Center Site.</title>
        <authorList>
            <person name="Ray J."/>
            <person name="Waters R.J."/>
            <person name="Skerker J.M."/>
            <person name="Kuehl J.V."/>
            <person name="Price M.N."/>
            <person name="Huang J."/>
            <person name="Chakraborty R."/>
            <person name="Arkin A.P."/>
            <person name="Deutschbauer A."/>
        </authorList>
    </citation>
    <scope>NUCLEOTIDE SEQUENCE [LARGE SCALE GENOMIC DNA]</scope>
    <source>
        <strain evidence="4">4G11</strain>
    </source>
</reference>
<dbReference type="PRINTS" id="PR00081">
    <property type="entry name" value="GDHRDH"/>
</dbReference>
<dbReference type="FunFam" id="3.40.50.720:FF:000084">
    <property type="entry name" value="Short-chain dehydrogenase reductase"/>
    <property type="match status" value="1"/>
</dbReference>
<comment type="similarity">
    <text evidence="1">Belongs to the short-chain dehydrogenases/reductases (SDR) family.</text>
</comment>